<gene>
    <name evidence="2" type="ORF">F7Q99_20455</name>
</gene>
<proteinExistence type="predicted"/>
<dbReference type="AlphaFoldDB" id="A0A6N7KSF3"/>
<accession>A0A6N7KSF3</accession>
<organism evidence="2 3">
    <name type="scientific">Streptomyces kaniharaensis</name>
    <dbReference type="NCBI Taxonomy" id="212423"/>
    <lineage>
        <taxon>Bacteria</taxon>
        <taxon>Bacillati</taxon>
        <taxon>Actinomycetota</taxon>
        <taxon>Actinomycetes</taxon>
        <taxon>Kitasatosporales</taxon>
        <taxon>Streptomycetaceae</taxon>
        <taxon>Streptomyces</taxon>
    </lineage>
</organism>
<dbReference type="RefSeq" id="WP_326846919.1">
    <property type="nucleotide sequence ID" value="NZ_WBOF01000001.1"/>
</dbReference>
<reference evidence="2 3" key="1">
    <citation type="submission" date="2019-09" db="EMBL/GenBank/DDBJ databases">
        <title>Genome Sequences of Streptomyces kaniharaensis ATCC 21070.</title>
        <authorList>
            <person name="Zhu W."/>
            <person name="De Crecy-Lagard V."/>
            <person name="Richards N.G."/>
        </authorList>
    </citation>
    <scope>NUCLEOTIDE SEQUENCE [LARGE SCALE GENOMIC DNA]</scope>
    <source>
        <strain evidence="2 3">SF-557</strain>
    </source>
</reference>
<dbReference type="EMBL" id="WBOF01000001">
    <property type="protein sequence ID" value="MQS14572.1"/>
    <property type="molecule type" value="Genomic_DNA"/>
</dbReference>
<protein>
    <submittedName>
        <fullName evidence="2">TolB-like translocation protein</fullName>
    </submittedName>
</protein>
<evidence type="ECO:0000256" key="1">
    <source>
        <dbReference type="SAM" id="MobiDB-lite"/>
    </source>
</evidence>
<keyword evidence="3" id="KW-1185">Reference proteome</keyword>
<comment type="caution">
    <text evidence="2">The sequence shown here is derived from an EMBL/GenBank/DDBJ whole genome shotgun (WGS) entry which is preliminary data.</text>
</comment>
<dbReference type="InterPro" id="IPR011042">
    <property type="entry name" value="6-blade_b-propeller_TolB-like"/>
</dbReference>
<evidence type="ECO:0000313" key="3">
    <source>
        <dbReference type="Proteomes" id="UP000450000"/>
    </source>
</evidence>
<feature type="region of interest" description="Disordered" evidence="1">
    <location>
        <begin position="35"/>
        <end position="57"/>
    </location>
</feature>
<dbReference type="SUPFAM" id="SSF82171">
    <property type="entry name" value="DPP6 N-terminal domain-like"/>
    <property type="match status" value="1"/>
</dbReference>
<name>A0A6N7KSF3_9ACTN</name>
<dbReference type="Gene3D" id="2.120.10.30">
    <property type="entry name" value="TolB, C-terminal domain"/>
    <property type="match status" value="1"/>
</dbReference>
<evidence type="ECO:0000313" key="2">
    <source>
        <dbReference type="EMBL" id="MQS14572.1"/>
    </source>
</evidence>
<dbReference type="Proteomes" id="UP000450000">
    <property type="component" value="Unassembled WGS sequence"/>
</dbReference>
<sequence>MNQLRNRTRVLILLIAVLLLGAVGTGAVLHAADRTARRDQAQPGAPAVDSGDVSLQKPTSGRQLVFRNMAWGPHRDELTAVPADRPDGPRTASGVHCLRFHAAGGTGICLQAEHGALDDTYRAVVLDDHLKEKRSFPVAGIPTRSRVSPSGHLAAWTVFVSGDSYAGTNFSTRTSVVDVRDWNLRDNLESFDIVKDGRPYQAHDVNIWGVTFADDNTFYATLATAGRTHLVRGDLASRTLTTLHDNVECPSLSPDGTRVAYKKRVPGLPDDAPWRLYVLDLATMTETPTAEQRDIDDQAVWTDNGALLYALPGDYGADLWTVPADGGGAARRVTGAAVAPAYVG</sequence>